<evidence type="ECO:0000259" key="13">
    <source>
        <dbReference type="Pfam" id="PF02163"/>
    </source>
</evidence>
<feature type="domain" description="Peptidase M50" evidence="13">
    <location>
        <begin position="50"/>
        <end position="121"/>
    </location>
</feature>
<dbReference type="GO" id="GO:0008237">
    <property type="term" value="F:metallopeptidase activity"/>
    <property type="evidence" value="ECO:0007669"/>
    <property type="project" value="UniProtKB-KW"/>
</dbReference>
<proteinExistence type="inferred from homology"/>
<evidence type="ECO:0000256" key="2">
    <source>
        <dbReference type="ARBA" id="ARBA00004141"/>
    </source>
</evidence>
<keyword evidence="15" id="KW-1185">Reference proteome</keyword>
<evidence type="ECO:0000256" key="12">
    <source>
        <dbReference type="SAM" id="Phobius"/>
    </source>
</evidence>
<comment type="cofactor">
    <cofactor evidence="1">
        <name>Zn(2+)</name>
        <dbReference type="ChEBI" id="CHEBI:29105"/>
    </cofactor>
</comment>
<evidence type="ECO:0000256" key="7">
    <source>
        <dbReference type="ARBA" id="ARBA00022801"/>
    </source>
</evidence>
<comment type="subcellular location">
    <subcellularLocation>
        <location evidence="2">Membrane</location>
        <topology evidence="2">Multi-pass membrane protein</topology>
    </subcellularLocation>
</comment>
<keyword evidence="10" id="KW-0482">Metalloprotease</keyword>
<keyword evidence="6" id="KW-0479">Metal-binding</keyword>
<dbReference type="EMBL" id="SJPP01000003">
    <property type="protein sequence ID" value="TWU07119.1"/>
    <property type="molecule type" value="Genomic_DNA"/>
</dbReference>
<keyword evidence="11 12" id="KW-0472">Membrane</keyword>
<comment type="caution">
    <text evidence="14">The sequence shown here is derived from an EMBL/GenBank/DDBJ whole genome shotgun (WGS) entry which is preliminary data.</text>
</comment>
<protein>
    <submittedName>
        <fullName evidence="14">Stage IV sporulation protein FB</fullName>
        <ecNumber evidence="14">3.4.24.-</ecNumber>
    </submittedName>
</protein>
<evidence type="ECO:0000256" key="6">
    <source>
        <dbReference type="ARBA" id="ARBA00022723"/>
    </source>
</evidence>
<keyword evidence="4" id="KW-0645">Protease</keyword>
<evidence type="ECO:0000256" key="11">
    <source>
        <dbReference type="ARBA" id="ARBA00023136"/>
    </source>
</evidence>
<dbReference type="GO" id="GO:0016020">
    <property type="term" value="C:membrane"/>
    <property type="evidence" value="ECO:0007669"/>
    <property type="project" value="UniProtKB-SubCell"/>
</dbReference>
<dbReference type="PANTHER" id="PTHR39188:SF3">
    <property type="entry name" value="STAGE IV SPORULATION PROTEIN FB"/>
    <property type="match status" value="1"/>
</dbReference>
<dbReference type="GO" id="GO:0046872">
    <property type="term" value="F:metal ion binding"/>
    <property type="evidence" value="ECO:0007669"/>
    <property type="project" value="UniProtKB-KW"/>
</dbReference>
<keyword evidence="7 14" id="KW-0378">Hydrolase</keyword>
<sequence length="230" mass="25412">MLGNVEPTQYDLRFTIFGIPVRVHPFFWLLAAFIVWDAVGGQLELVVVGIACVFISVLIHELGHAAVAIKYGWPPRITLYHFGGLASFEPTGGLTPRRSIIISLAGPLAGFALYGLVWGIEFYLIRTGSPLLQRPMVLVAIYFLKWINLYWGILNLLPVFPLDGGQVSRALFTQFSRGSGISASLKLSLITAGGVAAYFFLHQRMFIGIMMVSLAASSYQQLQAYGRRGW</sequence>
<reference evidence="14 15" key="1">
    <citation type="submission" date="2019-02" db="EMBL/GenBank/DDBJ databases">
        <title>Deep-cultivation of Planctomycetes and their phenomic and genomic characterization uncovers novel biology.</title>
        <authorList>
            <person name="Wiegand S."/>
            <person name="Jogler M."/>
            <person name="Boedeker C."/>
            <person name="Pinto D."/>
            <person name="Vollmers J."/>
            <person name="Rivas-Marin E."/>
            <person name="Kohn T."/>
            <person name="Peeters S.H."/>
            <person name="Heuer A."/>
            <person name="Rast P."/>
            <person name="Oberbeckmann S."/>
            <person name="Bunk B."/>
            <person name="Jeske O."/>
            <person name="Meyerdierks A."/>
            <person name="Storesund J.E."/>
            <person name="Kallscheuer N."/>
            <person name="Luecker S."/>
            <person name="Lage O.M."/>
            <person name="Pohl T."/>
            <person name="Merkel B.J."/>
            <person name="Hornburger P."/>
            <person name="Mueller R.-W."/>
            <person name="Bruemmer F."/>
            <person name="Labrenz M."/>
            <person name="Spormann A.M."/>
            <person name="Op Den Camp H."/>
            <person name="Overmann J."/>
            <person name="Amann R."/>
            <person name="Jetten M.S.M."/>
            <person name="Mascher T."/>
            <person name="Medema M.H."/>
            <person name="Devos D.P."/>
            <person name="Kaster A.-K."/>
            <person name="Ovreas L."/>
            <person name="Rohde M."/>
            <person name="Galperin M.Y."/>
            <person name="Jogler C."/>
        </authorList>
    </citation>
    <scope>NUCLEOTIDE SEQUENCE [LARGE SCALE GENOMIC DNA]</scope>
    <source>
        <strain evidence="14 15">CA54</strain>
    </source>
</reference>
<evidence type="ECO:0000256" key="9">
    <source>
        <dbReference type="ARBA" id="ARBA00022989"/>
    </source>
</evidence>
<feature type="transmembrane region" description="Helical" evidence="12">
    <location>
        <begin position="137"/>
        <end position="160"/>
    </location>
</feature>
<dbReference type="Pfam" id="PF02163">
    <property type="entry name" value="Peptidase_M50"/>
    <property type="match status" value="2"/>
</dbReference>
<dbReference type="AlphaFoldDB" id="A0A5C6B700"/>
<evidence type="ECO:0000313" key="15">
    <source>
        <dbReference type="Proteomes" id="UP000320735"/>
    </source>
</evidence>
<keyword evidence="9 12" id="KW-1133">Transmembrane helix</keyword>
<evidence type="ECO:0000256" key="10">
    <source>
        <dbReference type="ARBA" id="ARBA00023049"/>
    </source>
</evidence>
<dbReference type="RefSeq" id="WP_197532848.1">
    <property type="nucleotide sequence ID" value="NZ_SJPP01000003.1"/>
</dbReference>
<accession>A0A5C6B700</accession>
<evidence type="ECO:0000256" key="4">
    <source>
        <dbReference type="ARBA" id="ARBA00022670"/>
    </source>
</evidence>
<keyword evidence="8" id="KW-0862">Zinc</keyword>
<dbReference type="Proteomes" id="UP000320735">
    <property type="component" value="Unassembled WGS sequence"/>
</dbReference>
<evidence type="ECO:0000313" key="14">
    <source>
        <dbReference type="EMBL" id="TWU07119.1"/>
    </source>
</evidence>
<dbReference type="InterPro" id="IPR008915">
    <property type="entry name" value="Peptidase_M50"/>
</dbReference>
<comment type="similarity">
    <text evidence="3">Belongs to the peptidase M50B family.</text>
</comment>
<feature type="transmembrane region" description="Helical" evidence="12">
    <location>
        <begin position="180"/>
        <end position="201"/>
    </location>
</feature>
<dbReference type="PANTHER" id="PTHR39188">
    <property type="entry name" value="MEMBRANE-ASSOCIATED ZINC METALLOPROTEASE M50B"/>
    <property type="match status" value="1"/>
</dbReference>
<name>A0A5C6B700_9PLAN</name>
<feature type="transmembrane region" description="Helical" evidence="12">
    <location>
        <begin position="43"/>
        <end position="69"/>
    </location>
</feature>
<keyword evidence="5 12" id="KW-0812">Transmembrane</keyword>
<evidence type="ECO:0000256" key="5">
    <source>
        <dbReference type="ARBA" id="ARBA00022692"/>
    </source>
</evidence>
<feature type="transmembrane region" description="Helical" evidence="12">
    <location>
        <begin position="100"/>
        <end position="125"/>
    </location>
</feature>
<evidence type="ECO:0000256" key="1">
    <source>
        <dbReference type="ARBA" id="ARBA00001947"/>
    </source>
</evidence>
<feature type="domain" description="Peptidase M50" evidence="13">
    <location>
        <begin position="140"/>
        <end position="177"/>
    </location>
</feature>
<gene>
    <name evidence="14" type="primary">spoIVFB</name>
    <name evidence="14" type="ORF">CA54_55240</name>
</gene>
<dbReference type="EC" id="3.4.24.-" evidence="14"/>
<evidence type="ECO:0000256" key="8">
    <source>
        <dbReference type="ARBA" id="ARBA00022833"/>
    </source>
</evidence>
<feature type="transmembrane region" description="Helical" evidence="12">
    <location>
        <begin position="12"/>
        <end position="36"/>
    </location>
</feature>
<organism evidence="14 15">
    <name type="scientific">Symmachiella macrocystis</name>
    <dbReference type="NCBI Taxonomy" id="2527985"/>
    <lineage>
        <taxon>Bacteria</taxon>
        <taxon>Pseudomonadati</taxon>
        <taxon>Planctomycetota</taxon>
        <taxon>Planctomycetia</taxon>
        <taxon>Planctomycetales</taxon>
        <taxon>Planctomycetaceae</taxon>
        <taxon>Symmachiella</taxon>
    </lineage>
</organism>
<dbReference type="GO" id="GO:0006508">
    <property type="term" value="P:proteolysis"/>
    <property type="evidence" value="ECO:0007669"/>
    <property type="project" value="UniProtKB-KW"/>
</dbReference>
<evidence type="ECO:0000256" key="3">
    <source>
        <dbReference type="ARBA" id="ARBA00007931"/>
    </source>
</evidence>